<sequence>MKYLNLILISIIIPFIYSCSKEADSPESTEQNASPSSYVKMSTLASDSTSCTYGGVKIEMGIAFLLGIFCDGGKRKPINQ</sequence>
<evidence type="ECO:0000313" key="1">
    <source>
        <dbReference type="EMBL" id="SVD58964.1"/>
    </source>
</evidence>
<gene>
    <name evidence="1" type="ORF">METZ01_LOCUS411818</name>
</gene>
<name>A0A382WK28_9ZZZZ</name>
<reference evidence="1" key="1">
    <citation type="submission" date="2018-05" db="EMBL/GenBank/DDBJ databases">
        <authorList>
            <person name="Lanie J.A."/>
            <person name="Ng W.-L."/>
            <person name="Kazmierczak K.M."/>
            <person name="Andrzejewski T.M."/>
            <person name="Davidsen T.M."/>
            <person name="Wayne K.J."/>
            <person name="Tettelin H."/>
            <person name="Glass J.I."/>
            <person name="Rusch D."/>
            <person name="Podicherti R."/>
            <person name="Tsui H.-C.T."/>
            <person name="Winkler M.E."/>
        </authorList>
    </citation>
    <scope>NUCLEOTIDE SEQUENCE</scope>
</reference>
<dbReference type="EMBL" id="UINC01160361">
    <property type="protein sequence ID" value="SVD58964.1"/>
    <property type="molecule type" value="Genomic_DNA"/>
</dbReference>
<dbReference type="AlphaFoldDB" id="A0A382WK28"/>
<protein>
    <recommendedName>
        <fullName evidence="2">Lipoprotein</fullName>
    </recommendedName>
</protein>
<organism evidence="1">
    <name type="scientific">marine metagenome</name>
    <dbReference type="NCBI Taxonomy" id="408172"/>
    <lineage>
        <taxon>unclassified sequences</taxon>
        <taxon>metagenomes</taxon>
        <taxon>ecological metagenomes</taxon>
    </lineage>
</organism>
<evidence type="ECO:0008006" key="2">
    <source>
        <dbReference type="Google" id="ProtNLM"/>
    </source>
</evidence>
<proteinExistence type="predicted"/>
<dbReference type="PROSITE" id="PS51257">
    <property type="entry name" value="PROKAR_LIPOPROTEIN"/>
    <property type="match status" value="1"/>
</dbReference>
<accession>A0A382WK28</accession>